<dbReference type="Pfam" id="PF00364">
    <property type="entry name" value="Biotin_lipoyl"/>
    <property type="match status" value="1"/>
</dbReference>
<evidence type="ECO:0000259" key="2">
    <source>
        <dbReference type="PROSITE" id="PS50968"/>
    </source>
</evidence>
<name>A0ABT8EF81_9BURK</name>
<dbReference type="InterPro" id="IPR050709">
    <property type="entry name" value="Biotin_Carboxyl_Carrier/Decarb"/>
</dbReference>
<dbReference type="PANTHER" id="PTHR45266:SF3">
    <property type="entry name" value="OXALOACETATE DECARBOXYLASE ALPHA CHAIN"/>
    <property type="match status" value="1"/>
</dbReference>
<dbReference type="PROSITE" id="PS50968">
    <property type="entry name" value="BIOTINYL_LIPOYL"/>
    <property type="match status" value="1"/>
</dbReference>
<gene>
    <name evidence="3" type="ORF">LMS43_01430</name>
</gene>
<dbReference type="SUPFAM" id="SSF51230">
    <property type="entry name" value="Single hybrid motif"/>
    <property type="match status" value="1"/>
</dbReference>
<accession>A0ABT8EF81</accession>
<dbReference type="InterPro" id="IPR011053">
    <property type="entry name" value="Single_hybrid_motif"/>
</dbReference>
<dbReference type="EMBL" id="JAJHNU010000001">
    <property type="protein sequence ID" value="MDN4119941.1"/>
    <property type="molecule type" value="Genomic_DNA"/>
</dbReference>
<dbReference type="Proteomes" id="UP001168613">
    <property type="component" value="Unassembled WGS sequence"/>
</dbReference>
<dbReference type="PANTHER" id="PTHR45266">
    <property type="entry name" value="OXALOACETATE DECARBOXYLASE ALPHA CHAIN"/>
    <property type="match status" value="1"/>
</dbReference>
<evidence type="ECO:0000313" key="4">
    <source>
        <dbReference type="Proteomes" id="UP001168613"/>
    </source>
</evidence>
<feature type="domain" description="Lipoyl-binding" evidence="2">
    <location>
        <begin position="1"/>
        <end position="72"/>
    </location>
</feature>
<dbReference type="Gene3D" id="2.40.50.100">
    <property type="match status" value="1"/>
</dbReference>
<sequence>MSKVEINSPVTGTVWKIDVTVGSFVNQGDVIMILESMKMEIPVEASISGVVKALYVQANDTVEDEQVLCVVEP</sequence>
<dbReference type="RefSeq" id="WP_266122721.1">
    <property type="nucleotide sequence ID" value="NZ_JAJHNU010000001.1"/>
</dbReference>
<dbReference type="CDD" id="cd06850">
    <property type="entry name" value="biotinyl_domain"/>
    <property type="match status" value="1"/>
</dbReference>
<dbReference type="InterPro" id="IPR000089">
    <property type="entry name" value="Biotin_lipoyl"/>
</dbReference>
<proteinExistence type="predicted"/>
<keyword evidence="1" id="KW-0092">Biotin</keyword>
<evidence type="ECO:0000256" key="1">
    <source>
        <dbReference type="ARBA" id="ARBA00023267"/>
    </source>
</evidence>
<organism evidence="3 4">
    <name type="scientific">Alcaligenes endophyticus</name>
    <dbReference type="NCBI Taxonomy" id="1929088"/>
    <lineage>
        <taxon>Bacteria</taxon>
        <taxon>Pseudomonadati</taxon>
        <taxon>Pseudomonadota</taxon>
        <taxon>Betaproteobacteria</taxon>
        <taxon>Burkholderiales</taxon>
        <taxon>Alcaligenaceae</taxon>
        <taxon>Alcaligenes</taxon>
    </lineage>
</organism>
<protein>
    <submittedName>
        <fullName evidence="3">Acetyl-CoA carboxylase biotin carboxyl carrier protein subunit</fullName>
    </submittedName>
</protein>
<comment type="caution">
    <text evidence="3">The sequence shown here is derived from an EMBL/GenBank/DDBJ whole genome shotgun (WGS) entry which is preliminary data.</text>
</comment>
<reference evidence="3" key="1">
    <citation type="submission" date="2021-11" db="EMBL/GenBank/DDBJ databases">
        <title>Draft genome sequence of Alcaligenes endophyticus type strain CCUG 75668T.</title>
        <authorList>
            <person name="Salva-Serra F."/>
            <person name="Duran R.E."/>
            <person name="Seeger M."/>
            <person name="Moore E.R.B."/>
            <person name="Jaen-Luchoro D."/>
        </authorList>
    </citation>
    <scope>NUCLEOTIDE SEQUENCE</scope>
    <source>
        <strain evidence="3">CCUG 75668</strain>
    </source>
</reference>
<keyword evidence="4" id="KW-1185">Reference proteome</keyword>
<evidence type="ECO:0000313" key="3">
    <source>
        <dbReference type="EMBL" id="MDN4119941.1"/>
    </source>
</evidence>